<reference evidence="1" key="1">
    <citation type="journal article" date="2020" name="mSystems">
        <title>Genome- and Community-Level Interaction Insights into Carbon Utilization and Element Cycling Functions of Hydrothermarchaeota in Hydrothermal Sediment.</title>
        <authorList>
            <person name="Zhou Z."/>
            <person name="Liu Y."/>
            <person name="Xu W."/>
            <person name="Pan J."/>
            <person name="Luo Z.H."/>
            <person name="Li M."/>
        </authorList>
    </citation>
    <scope>NUCLEOTIDE SEQUENCE [LARGE SCALE GENOMIC DNA]</scope>
    <source>
        <strain evidence="1">SpSt-1182</strain>
    </source>
</reference>
<dbReference type="AlphaFoldDB" id="A0A7V0XFP2"/>
<comment type="caution">
    <text evidence="1">The sequence shown here is derived from an EMBL/GenBank/DDBJ whole genome shotgun (WGS) entry which is preliminary data.</text>
</comment>
<protein>
    <submittedName>
        <fullName evidence="1">Uncharacterized protein</fullName>
    </submittedName>
</protein>
<evidence type="ECO:0000313" key="1">
    <source>
        <dbReference type="EMBL" id="HDQ99845.1"/>
    </source>
</evidence>
<proteinExistence type="predicted"/>
<accession>A0A7V0XFP2</accession>
<name>A0A7V0XFP2_UNCW3</name>
<gene>
    <name evidence="1" type="ORF">ENN51_06135</name>
</gene>
<sequence>MNALELRIEYRPFRIGWCVTDGNIDDLVRAIRLTHCFWGGRYNPVIPVSKERDAECRRLVRKFRLTALYAVSADRELREFVDQFSWLKCLYTTELFNHFHFTGRREPTANLVDVAVLARAAARKANGFDFAADDYHQYVWEDDDPLRHIMLSQFGGYPDPGSDCPDYGHLVVQALGLEHSWQTVGKEDPLPSDSWKAYTPNQLTTLGLNVMEPTNYLGNYPGVFIGSASAFADIVNFWNLRAAGIELVFYDPQYTKRMTGLKDHWLGALEARPKGPILELFGPISVWTSRGERRDELDVAVANATRCIADDETFAAAGTEPYIIAGPGQNVLAMLVEHERRPAVAFQLPRRPFADDAPLSNLQHHIAGVSCPVEFGLPDEYTLSPPYVPLVNQFLSKECGIIGGVRSELNDLGVIVKSDSNSLKFGAVRKRCFAERVFEAFGIKAEISEAGLVAARIIGHMGGLQGCRVFKISGVRQLIQKHNPMKAFTRDEALELIGRELAKYNDLILDSGQHGQLTPQAVFNHLVKRGILQIGLEFACPSCSLKFWRHLDDAVATATCEYCRSRFDVALQLKGKDWKYRRSGVFGASDNLSGAIPVVLVMQLLHTQHMRNFLGESPPIILPSMNLANASILDSGRCETDLLVIHSPLSTLFTRKDKVQVVLGECKNYGKEGITSGEARKLLSVARILEDRAGFTVYIIFAKLAQFEREELEVCRSVNEKYRHRAIVLTQEELEINGLSDINGRDMLEKLAQRTHSKYWASAPQNP</sequence>
<organism evidence="1">
    <name type="scientific">candidate division WOR-3 bacterium</name>
    <dbReference type="NCBI Taxonomy" id="2052148"/>
    <lineage>
        <taxon>Bacteria</taxon>
        <taxon>Bacteria division WOR-3</taxon>
    </lineage>
</organism>
<dbReference type="Proteomes" id="UP000885672">
    <property type="component" value="Unassembled WGS sequence"/>
</dbReference>
<dbReference type="EMBL" id="DSBX01000226">
    <property type="protein sequence ID" value="HDQ99845.1"/>
    <property type="molecule type" value="Genomic_DNA"/>
</dbReference>